<keyword evidence="4" id="KW-1185">Reference proteome</keyword>
<protein>
    <submittedName>
        <fullName evidence="2 3">Uncharacterized protein</fullName>
    </submittedName>
</protein>
<dbReference type="VEuPathDB" id="VectorBase:ASIC015808"/>
<organism evidence="2">
    <name type="scientific">Anopheles sinensis</name>
    <name type="common">Mosquito</name>
    <dbReference type="NCBI Taxonomy" id="74873"/>
    <lineage>
        <taxon>Eukaryota</taxon>
        <taxon>Metazoa</taxon>
        <taxon>Ecdysozoa</taxon>
        <taxon>Arthropoda</taxon>
        <taxon>Hexapoda</taxon>
        <taxon>Insecta</taxon>
        <taxon>Pterygota</taxon>
        <taxon>Neoptera</taxon>
        <taxon>Endopterygota</taxon>
        <taxon>Diptera</taxon>
        <taxon>Nematocera</taxon>
        <taxon>Culicoidea</taxon>
        <taxon>Culicidae</taxon>
        <taxon>Anophelinae</taxon>
        <taxon>Anopheles</taxon>
    </lineage>
</organism>
<evidence type="ECO:0000313" key="4">
    <source>
        <dbReference type="Proteomes" id="UP000030765"/>
    </source>
</evidence>
<dbReference type="Proteomes" id="UP000030765">
    <property type="component" value="Unassembled WGS sequence"/>
</dbReference>
<feature type="region of interest" description="Disordered" evidence="1">
    <location>
        <begin position="110"/>
        <end position="139"/>
    </location>
</feature>
<reference evidence="2 4" key="1">
    <citation type="journal article" date="2014" name="BMC Genomics">
        <title>Genome sequence of Anopheles sinensis provides insight into genetics basis of mosquito competence for malaria parasites.</title>
        <authorList>
            <person name="Zhou D."/>
            <person name="Zhang D."/>
            <person name="Ding G."/>
            <person name="Shi L."/>
            <person name="Hou Q."/>
            <person name="Ye Y."/>
            <person name="Xu Y."/>
            <person name="Zhou H."/>
            <person name="Xiong C."/>
            <person name="Li S."/>
            <person name="Yu J."/>
            <person name="Hong S."/>
            <person name="Yu X."/>
            <person name="Zou P."/>
            <person name="Chen C."/>
            <person name="Chang X."/>
            <person name="Wang W."/>
            <person name="Lv Y."/>
            <person name="Sun Y."/>
            <person name="Ma L."/>
            <person name="Shen B."/>
            <person name="Zhu C."/>
        </authorList>
    </citation>
    <scope>NUCLEOTIDE SEQUENCE [LARGE SCALE GENOMIC DNA]</scope>
</reference>
<feature type="compositionally biased region" description="Polar residues" evidence="1">
    <location>
        <begin position="123"/>
        <end position="133"/>
    </location>
</feature>
<proteinExistence type="predicted"/>
<dbReference type="EnsemblMetazoa" id="ASIC015808-RA">
    <property type="protein sequence ID" value="ASIC015808-PA"/>
    <property type="gene ID" value="ASIC015808"/>
</dbReference>
<gene>
    <name evidence="2" type="ORF">ZHAS_00015808</name>
</gene>
<evidence type="ECO:0000256" key="1">
    <source>
        <dbReference type="SAM" id="MobiDB-lite"/>
    </source>
</evidence>
<evidence type="ECO:0000313" key="3">
    <source>
        <dbReference type="EnsemblMetazoa" id="ASIC015808-PA"/>
    </source>
</evidence>
<dbReference type="AlphaFoldDB" id="A0A084WBZ7"/>
<dbReference type="EMBL" id="ATLV01022528">
    <property type="status" value="NOT_ANNOTATED_CDS"/>
    <property type="molecule type" value="Genomic_DNA"/>
</dbReference>
<sequence length="193" mass="20866">MIGNFLNSSSDHQSCHHYKCVPASDSVASESIIIIINITGEIIPFAKPCHPLRIVWARWGQEEAISLPQRPTVHQGVTTEARKGELLLPLLLLRPVRGFSSCGQKVMTTTKAQSHPSFPIPPSASSHATTAGFGSQRPFPVTTQRTAAKIRPHPPGSAPDLHRVSGVNLEDSTKPLPPCRCTVHGATGKDMHH</sequence>
<dbReference type="EMBL" id="KE525333">
    <property type="protein sequence ID" value="KFB47741.1"/>
    <property type="molecule type" value="Genomic_DNA"/>
</dbReference>
<accession>A0A084WBZ7</accession>
<reference evidence="3" key="2">
    <citation type="submission" date="2020-05" db="UniProtKB">
        <authorList>
            <consortium name="EnsemblMetazoa"/>
        </authorList>
    </citation>
    <scope>IDENTIFICATION</scope>
</reference>
<evidence type="ECO:0000313" key="2">
    <source>
        <dbReference type="EMBL" id="KFB47741.1"/>
    </source>
</evidence>
<name>A0A084WBZ7_ANOSI</name>